<evidence type="ECO:0008006" key="4">
    <source>
        <dbReference type="Google" id="ProtNLM"/>
    </source>
</evidence>
<evidence type="ECO:0000313" key="3">
    <source>
        <dbReference type="Proteomes" id="UP000614047"/>
    </source>
</evidence>
<feature type="chain" id="PRO_5039555083" description="Protein Atu4866" evidence="1">
    <location>
        <begin position="20"/>
        <end position="126"/>
    </location>
</feature>
<dbReference type="InterPro" id="IPR020955">
    <property type="entry name" value="Uncharacterised_Atu4866"/>
</dbReference>
<feature type="signal peptide" evidence="1">
    <location>
        <begin position="1"/>
        <end position="19"/>
    </location>
</feature>
<reference evidence="2" key="1">
    <citation type="submission" date="2020-11" db="EMBL/GenBank/DDBJ databases">
        <title>Sequencing the genomes of 1000 actinobacteria strains.</title>
        <authorList>
            <person name="Klenk H.-P."/>
        </authorList>
    </citation>
    <scope>NUCLEOTIDE SEQUENCE</scope>
    <source>
        <strain evidence="2">DSM 43175</strain>
    </source>
</reference>
<dbReference type="Proteomes" id="UP000614047">
    <property type="component" value="Unassembled WGS sequence"/>
</dbReference>
<dbReference type="PROSITE" id="PS51257">
    <property type="entry name" value="PROKAR_LIPOPROTEIN"/>
    <property type="match status" value="1"/>
</dbReference>
<dbReference type="Gene3D" id="2.40.128.290">
    <property type="entry name" value="Uncharacterised protein Atu4866, PF11512"/>
    <property type="match status" value="1"/>
</dbReference>
<keyword evidence="1" id="KW-0732">Signal</keyword>
<protein>
    <recommendedName>
        <fullName evidence="4">Protein Atu4866</fullName>
    </recommendedName>
</protein>
<name>A0A931GS49_9ACTN</name>
<evidence type="ECO:0000313" key="2">
    <source>
        <dbReference type="EMBL" id="MBG6090439.1"/>
    </source>
</evidence>
<dbReference type="AlphaFoldDB" id="A0A931GS49"/>
<gene>
    <name evidence="2" type="ORF">IW256_004552</name>
</gene>
<keyword evidence="3" id="KW-1185">Reference proteome</keyword>
<dbReference type="Pfam" id="PF11512">
    <property type="entry name" value="Atu4866"/>
    <property type="match status" value="1"/>
</dbReference>
<evidence type="ECO:0000256" key="1">
    <source>
        <dbReference type="SAM" id="SignalP"/>
    </source>
</evidence>
<comment type="caution">
    <text evidence="2">The sequence shown here is derived from an EMBL/GenBank/DDBJ whole genome shotgun (WGS) entry which is preliminary data.</text>
</comment>
<dbReference type="InterPro" id="IPR038646">
    <property type="entry name" value="Atu4866-like_sf"/>
</dbReference>
<organism evidence="2 3">
    <name type="scientific">Actinomadura viridis</name>
    <dbReference type="NCBI Taxonomy" id="58110"/>
    <lineage>
        <taxon>Bacteria</taxon>
        <taxon>Bacillati</taxon>
        <taxon>Actinomycetota</taxon>
        <taxon>Actinomycetes</taxon>
        <taxon>Streptosporangiales</taxon>
        <taxon>Thermomonosporaceae</taxon>
        <taxon>Actinomadura</taxon>
    </lineage>
</organism>
<dbReference type="EMBL" id="JADOUA010000001">
    <property type="protein sequence ID" value="MBG6090439.1"/>
    <property type="molecule type" value="Genomic_DNA"/>
</dbReference>
<sequence>MLRAAVIATGLLTVLATGACQRPGPTAMNTTTTTTAPEASVTAETITTGPHPHVGMWVTADGRIRQELLPTGRYEESRDGRERAYTGRYTVTGDHIDYYDDLGFTATGDVRGGVLYHEHLVLYRER</sequence>
<proteinExistence type="predicted"/>
<accession>A0A931GS49</accession>
<dbReference type="RefSeq" id="WP_231403892.1">
    <property type="nucleotide sequence ID" value="NZ_BAABES010000016.1"/>
</dbReference>